<organism evidence="1 2">
    <name type="scientific">Paraburkholderia fynbosensis</name>
    <dbReference type="NCBI Taxonomy" id="1200993"/>
    <lineage>
        <taxon>Bacteria</taxon>
        <taxon>Pseudomonadati</taxon>
        <taxon>Pseudomonadota</taxon>
        <taxon>Betaproteobacteria</taxon>
        <taxon>Burkholderiales</taxon>
        <taxon>Burkholderiaceae</taxon>
        <taxon>Paraburkholderia</taxon>
    </lineage>
</organism>
<dbReference type="RefSeq" id="WP_175165306.1">
    <property type="nucleotide sequence ID" value="NZ_CADIKI010000024.1"/>
</dbReference>
<protein>
    <submittedName>
        <fullName evidence="1">Uncharacterized protein</fullName>
    </submittedName>
</protein>
<name>A0A6J5GWX9_9BURK</name>
<keyword evidence="2" id="KW-1185">Reference proteome</keyword>
<gene>
    <name evidence="1" type="ORF">LMG27177_06309</name>
</gene>
<evidence type="ECO:0000313" key="1">
    <source>
        <dbReference type="EMBL" id="CAB3807318.1"/>
    </source>
</evidence>
<dbReference type="Gene3D" id="3.40.50.720">
    <property type="entry name" value="NAD(P)-binding Rossmann-like Domain"/>
    <property type="match status" value="1"/>
</dbReference>
<accession>A0A6J5GWX9</accession>
<dbReference type="Proteomes" id="UP000494252">
    <property type="component" value="Unassembled WGS sequence"/>
</dbReference>
<proteinExistence type="predicted"/>
<dbReference type="AlphaFoldDB" id="A0A6J5GWX9"/>
<evidence type="ECO:0000313" key="2">
    <source>
        <dbReference type="Proteomes" id="UP000494252"/>
    </source>
</evidence>
<reference evidence="1 2" key="1">
    <citation type="submission" date="2020-04" db="EMBL/GenBank/DDBJ databases">
        <authorList>
            <person name="De Canck E."/>
        </authorList>
    </citation>
    <scope>NUCLEOTIDE SEQUENCE [LARGE SCALE GENOMIC DNA]</scope>
    <source>
        <strain evidence="1 2">LMG 27177</strain>
    </source>
</reference>
<sequence>MKTTVEVLMSRLRTKQLQLLIALDDLKSLDVFRDKPNVGPDLRGLESVVLTPHMASGTAPPGRRRRT</sequence>
<dbReference type="EMBL" id="CADIKI010000024">
    <property type="protein sequence ID" value="CAB3807318.1"/>
    <property type="molecule type" value="Genomic_DNA"/>
</dbReference>